<dbReference type="GeneID" id="87872434"/>
<protein>
    <submittedName>
        <fullName evidence="1">Uncharacterized protein</fullName>
    </submittedName>
</protein>
<organism evidence="1 2">
    <name type="scientific">Neurospora hispaniola</name>
    <dbReference type="NCBI Taxonomy" id="588809"/>
    <lineage>
        <taxon>Eukaryota</taxon>
        <taxon>Fungi</taxon>
        <taxon>Dikarya</taxon>
        <taxon>Ascomycota</taxon>
        <taxon>Pezizomycotina</taxon>
        <taxon>Sordariomycetes</taxon>
        <taxon>Sordariomycetidae</taxon>
        <taxon>Sordariales</taxon>
        <taxon>Sordariaceae</taxon>
        <taxon>Neurospora</taxon>
    </lineage>
</organism>
<keyword evidence="2" id="KW-1185">Reference proteome</keyword>
<evidence type="ECO:0000313" key="1">
    <source>
        <dbReference type="EMBL" id="KAK3495406.1"/>
    </source>
</evidence>
<reference evidence="1 2" key="1">
    <citation type="journal article" date="2023" name="Mol. Phylogenet. Evol.">
        <title>Genome-scale phylogeny and comparative genomics of the fungal order Sordariales.</title>
        <authorList>
            <person name="Hensen N."/>
            <person name="Bonometti L."/>
            <person name="Westerberg I."/>
            <person name="Brannstrom I.O."/>
            <person name="Guillou S."/>
            <person name="Cros-Aarteil S."/>
            <person name="Calhoun S."/>
            <person name="Haridas S."/>
            <person name="Kuo A."/>
            <person name="Mondo S."/>
            <person name="Pangilinan J."/>
            <person name="Riley R."/>
            <person name="LaButti K."/>
            <person name="Andreopoulos B."/>
            <person name="Lipzen A."/>
            <person name="Chen C."/>
            <person name="Yan M."/>
            <person name="Daum C."/>
            <person name="Ng V."/>
            <person name="Clum A."/>
            <person name="Steindorff A."/>
            <person name="Ohm R.A."/>
            <person name="Martin F."/>
            <person name="Silar P."/>
            <person name="Natvig D.O."/>
            <person name="Lalanne C."/>
            <person name="Gautier V."/>
            <person name="Ament-Velasquez S.L."/>
            <person name="Kruys A."/>
            <person name="Hutchinson M.I."/>
            <person name="Powell A.J."/>
            <person name="Barry K."/>
            <person name="Miller A.N."/>
            <person name="Grigoriev I.V."/>
            <person name="Debuchy R."/>
            <person name="Gladieux P."/>
            <person name="Hiltunen Thoren M."/>
            <person name="Johannesson H."/>
        </authorList>
    </citation>
    <scope>NUCLEOTIDE SEQUENCE [LARGE SCALE GENOMIC DNA]</scope>
    <source>
        <strain evidence="1 2">FGSC 10403</strain>
    </source>
</reference>
<accession>A0AAJ0IB93</accession>
<sequence>MEDAAYSLPVGGHVQGHYSNLLFPSALVERFDMKLFCANLQVHLGRNFGRTQQLGANPLRTTKNRTLFGHGMLGILLPKFDISWWWRSEPNNDRFEIRSGNPRPISPSVAEACVQRDWTSVYDTADNTVAV</sequence>
<dbReference type="RefSeq" id="XP_062694835.1">
    <property type="nucleotide sequence ID" value="XM_062834812.1"/>
</dbReference>
<dbReference type="AlphaFoldDB" id="A0AAJ0IB93"/>
<name>A0AAJ0IB93_9PEZI</name>
<comment type="caution">
    <text evidence="1">The sequence shown here is derived from an EMBL/GenBank/DDBJ whole genome shotgun (WGS) entry which is preliminary data.</text>
</comment>
<dbReference type="EMBL" id="JAULSX010000003">
    <property type="protein sequence ID" value="KAK3495406.1"/>
    <property type="molecule type" value="Genomic_DNA"/>
</dbReference>
<dbReference type="Proteomes" id="UP001285908">
    <property type="component" value="Unassembled WGS sequence"/>
</dbReference>
<gene>
    <name evidence="1" type="ORF">B0T23DRAFT_314608</name>
</gene>
<proteinExistence type="predicted"/>
<evidence type="ECO:0000313" key="2">
    <source>
        <dbReference type="Proteomes" id="UP001285908"/>
    </source>
</evidence>